<dbReference type="Proteomes" id="UP000033556">
    <property type="component" value="Unassembled WGS sequence"/>
</dbReference>
<keyword evidence="2" id="KW-1185">Reference proteome</keyword>
<organism evidence="1 2">
    <name type="scientific">Rickettsia amblyommatis str. Ac/Pa</name>
    <dbReference type="NCBI Taxonomy" id="1359164"/>
    <lineage>
        <taxon>Bacteria</taxon>
        <taxon>Pseudomonadati</taxon>
        <taxon>Pseudomonadota</taxon>
        <taxon>Alphaproteobacteria</taxon>
        <taxon>Rickettsiales</taxon>
        <taxon>Rickettsiaceae</taxon>
        <taxon>Rickettsieae</taxon>
        <taxon>Rickettsia</taxon>
        <taxon>spotted fever group</taxon>
    </lineage>
</organism>
<gene>
    <name evidence="1" type="ORF">APHACPA_0137</name>
</gene>
<evidence type="ECO:0000313" key="1">
    <source>
        <dbReference type="EMBL" id="KJV61136.1"/>
    </source>
</evidence>
<accession>A0A0F3MZN1</accession>
<reference evidence="1 2" key="1">
    <citation type="submission" date="2015-01" db="EMBL/GenBank/DDBJ databases">
        <title>Genome Sequencing of Rickettsiales.</title>
        <authorList>
            <person name="Daugherty S.C."/>
            <person name="Su Q."/>
            <person name="Abolude K."/>
            <person name="Beier-Sexton M."/>
            <person name="Carlyon J.A."/>
            <person name="Carter R."/>
            <person name="Day N.P."/>
            <person name="Dumler S.J."/>
            <person name="Dyachenko V."/>
            <person name="Godinez A."/>
            <person name="Kurtti T.J."/>
            <person name="Lichay M."/>
            <person name="Mullins K.E."/>
            <person name="Ott S."/>
            <person name="Pappas-Brown V."/>
            <person name="Paris D.H."/>
            <person name="Patel P."/>
            <person name="Richards A.L."/>
            <person name="Sadzewicz L."/>
            <person name="Sears K."/>
            <person name="Seidman D."/>
            <person name="Sengamalay N."/>
            <person name="Stenos J."/>
            <person name="Tallon L.J."/>
            <person name="Vincent G."/>
            <person name="Fraser C.M."/>
            <person name="Munderloh U."/>
            <person name="Dunning-Hotopp J.C."/>
        </authorList>
    </citation>
    <scope>NUCLEOTIDE SEQUENCE [LARGE SCALE GENOMIC DNA]</scope>
    <source>
        <strain evidence="1 2">Ac/Pa</strain>
    </source>
</reference>
<sequence length="46" mass="4979">MATIHSKNSPVSSFWNDAVLKKEKQNLVNALITAVNKNLPNNASLG</sequence>
<proteinExistence type="predicted"/>
<dbReference type="PATRIC" id="fig|1359164.3.peg.137"/>
<dbReference type="EMBL" id="LANR01000001">
    <property type="protein sequence ID" value="KJV61136.1"/>
    <property type="molecule type" value="Genomic_DNA"/>
</dbReference>
<name>A0A0F3MZN1_RICAM</name>
<comment type="caution">
    <text evidence="1">The sequence shown here is derived from an EMBL/GenBank/DDBJ whole genome shotgun (WGS) entry which is preliminary data.</text>
</comment>
<dbReference type="AlphaFoldDB" id="A0A0F3MZN1"/>
<protein>
    <submittedName>
        <fullName evidence="1">Uncharacterized protein</fullName>
    </submittedName>
</protein>
<evidence type="ECO:0000313" key="2">
    <source>
        <dbReference type="Proteomes" id="UP000033556"/>
    </source>
</evidence>